<protein>
    <submittedName>
        <fullName evidence="2">Uncharacterized protein</fullName>
    </submittedName>
</protein>
<reference evidence="2 3" key="1">
    <citation type="journal article" date="2014" name="Nat. Commun.">
        <title>Klebsormidium flaccidum genome reveals primary factors for plant terrestrial adaptation.</title>
        <authorList>
            <person name="Hori K."/>
            <person name="Maruyama F."/>
            <person name="Fujisawa T."/>
            <person name="Togashi T."/>
            <person name="Yamamoto N."/>
            <person name="Seo M."/>
            <person name="Sato S."/>
            <person name="Yamada T."/>
            <person name="Mori H."/>
            <person name="Tajima N."/>
            <person name="Moriyama T."/>
            <person name="Ikeuchi M."/>
            <person name="Watanabe M."/>
            <person name="Wada H."/>
            <person name="Kobayashi K."/>
            <person name="Saito M."/>
            <person name="Masuda T."/>
            <person name="Sasaki-Sekimoto Y."/>
            <person name="Mashiguchi K."/>
            <person name="Awai K."/>
            <person name="Shimojima M."/>
            <person name="Masuda S."/>
            <person name="Iwai M."/>
            <person name="Nobusawa T."/>
            <person name="Narise T."/>
            <person name="Kondo S."/>
            <person name="Saito H."/>
            <person name="Sato R."/>
            <person name="Murakawa M."/>
            <person name="Ihara Y."/>
            <person name="Oshima-Yamada Y."/>
            <person name="Ohtaka K."/>
            <person name="Satoh M."/>
            <person name="Sonobe K."/>
            <person name="Ishii M."/>
            <person name="Ohtani R."/>
            <person name="Kanamori-Sato M."/>
            <person name="Honoki R."/>
            <person name="Miyazaki D."/>
            <person name="Mochizuki H."/>
            <person name="Umetsu J."/>
            <person name="Higashi K."/>
            <person name="Shibata D."/>
            <person name="Kamiya Y."/>
            <person name="Sato N."/>
            <person name="Nakamura Y."/>
            <person name="Tabata S."/>
            <person name="Ida S."/>
            <person name="Kurokawa K."/>
            <person name="Ohta H."/>
        </authorList>
    </citation>
    <scope>NUCLEOTIDE SEQUENCE [LARGE SCALE GENOMIC DNA]</scope>
    <source>
        <strain evidence="2 3">NIES-2285</strain>
    </source>
</reference>
<gene>
    <name evidence="2" type="ORF">KFL_002300010</name>
</gene>
<dbReference type="Proteomes" id="UP000054558">
    <property type="component" value="Unassembled WGS sequence"/>
</dbReference>
<evidence type="ECO:0000256" key="1">
    <source>
        <dbReference type="SAM" id="SignalP"/>
    </source>
</evidence>
<dbReference type="EMBL" id="DF237179">
    <property type="protein sequence ID" value="GAQ85329.1"/>
    <property type="molecule type" value="Genomic_DNA"/>
</dbReference>
<feature type="chain" id="PRO_5012847167" evidence="1">
    <location>
        <begin position="25"/>
        <end position="193"/>
    </location>
</feature>
<name>A0A1Y1I7C8_KLENI</name>
<evidence type="ECO:0000313" key="2">
    <source>
        <dbReference type="EMBL" id="GAQ85329.1"/>
    </source>
</evidence>
<organism evidence="2 3">
    <name type="scientific">Klebsormidium nitens</name>
    <name type="common">Green alga</name>
    <name type="synonym">Ulothrix nitens</name>
    <dbReference type="NCBI Taxonomy" id="105231"/>
    <lineage>
        <taxon>Eukaryota</taxon>
        <taxon>Viridiplantae</taxon>
        <taxon>Streptophyta</taxon>
        <taxon>Klebsormidiophyceae</taxon>
        <taxon>Klebsormidiales</taxon>
        <taxon>Klebsormidiaceae</taxon>
        <taxon>Klebsormidium</taxon>
    </lineage>
</organism>
<sequence>MGKSSATLVVLLAVTLVAAGSVSAVPDSLLCPFELGYNPSFSADGSKLFCSKGQEIFQVDDAGILARSLRGIGTSAQAIVNSFITGDLSVFVRLADPAVEIALPDGPHPLDADVVAFIQDTFTFPPGVDSTAVLQVSDYHFLSNDDPRTATVHVKVFAAEYTIEYDTLWLFNLVNGTRVWQLKRTYNPSLEPN</sequence>
<keyword evidence="1" id="KW-0732">Signal</keyword>
<accession>A0A1Y1I7C8</accession>
<evidence type="ECO:0000313" key="3">
    <source>
        <dbReference type="Proteomes" id="UP000054558"/>
    </source>
</evidence>
<dbReference type="AlphaFoldDB" id="A0A1Y1I7C8"/>
<feature type="signal peptide" evidence="1">
    <location>
        <begin position="1"/>
        <end position="24"/>
    </location>
</feature>
<proteinExistence type="predicted"/>
<keyword evidence="3" id="KW-1185">Reference proteome</keyword>